<evidence type="ECO:0000313" key="2">
    <source>
        <dbReference type="EMBL" id="RDX89318.1"/>
    </source>
</evidence>
<reference evidence="2" key="1">
    <citation type="submission" date="2018-05" db="EMBL/GenBank/DDBJ databases">
        <title>Draft genome of Mucuna pruriens seed.</title>
        <authorList>
            <person name="Nnadi N.E."/>
            <person name="Vos R."/>
            <person name="Hasami M.H."/>
            <person name="Devisetty U.K."/>
            <person name="Aguiy J.C."/>
        </authorList>
    </citation>
    <scope>NUCLEOTIDE SEQUENCE [LARGE SCALE GENOMIC DNA]</scope>
    <source>
        <strain evidence="2">JCA_2017</strain>
    </source>
</reference>
<feature type="non-terminal residue" evidence="2">
    <location>
        <position position="1"/>
    </location>
</feature>
<dbReference type="OrthoDB" id="1723222at2759"/>
<dbReference type="EMBL" id="QJKJ01005704">
    <property type="protein sequence ID" value="RDX89318.1"/>
    <property type="molecule type" value="Genomic_DNA"/>
</dbReference>
<dbReference type="AlphaFoldDB" id="A0A371GFG8"/>
<sequence length="158" mass="18018">MYWTALGMSPYRIVFDKACYLSVEIEHRAYWAVKQCNLAYDQAVELKDENRNSTFQVNRHPIKLFHEGPTMMVGEMETISLMEPVPPVGTPWASLTIPSYSCHTLRRMHHSSQAKDISAHQSRLSDHRSRVLTQEKSSRLDRLPLGPAHSTAQQPKGA</sequence>
<proteinExistence type="predicted"/>
<evidence type="ECO:0000256" key="1">
    <source>
        <dbReference type="SAM" id="MobiDB-lite"/>
    </source>
</evidence>
<organism evidence="2 3">
    <name type="scientific">Mucuna pruriens</name>
    <name type="common">Velvet bean</name>
    <name type="synonym">Dolichos pruriens</name>
    <dbReference type="NCBI Taxonomy" id="157652"/>
    <lineage>
        <taxon>Eukaryota</taxon>
        <taxon>Viridiplantae</taxon>
        <taxon>Streptophyta</taxon>
        <taxon>Embryophyta</taxon>
        <taxon>Tracheophyta</taxon>
        <taxon>Spermatophyta</taxon>
        <taxon>Magnoliopsida</taxon>
        <taxon>eudicotyledons</taxon>
        <taxon>Gunneridae</taxon>
        <taxon>Pentapetalae</taxon>
        <taxon>rosids</taxon>
        <taxon>fabids</taxon>
        <taxon>Fabales</taxon>
        <taxon>Fabaceae</taxon>
        <taxon>Papilionoideae</taxon>
        <taxon>50 kb inversion clade</taxon>
        <taxon>NPAAA clade</taxon>
        <taxon>indigoferoid/millettioid clade</taxon>
        <taxon>Phaseoleae</taxon>
        <taxon>Mucuna</taxon>
    </lineage>
</organism>
<accession>A0A371GFG8</accession>
<gene>
    <name evidence="2" type="ORF">CR513_28970</name>
</gene>
<feature type="region of interest" description="Disordered" evidence="1">
    <location>
        <begin position="111"/>
        <end position="158"/>
    </location>
</feature>
<name>A0A371GFG8_MUCPR</name>
<comment type="caution">
    <text evidence="2">The sequence shown here is derived from an EMBL/GenBank/DDBJ whole genome shotgun (WGS) entry which is preliminary data.</text>
</comment>
<evidence type="ECO:0000313" key="3">
    <source>
        <dbReference type="Proteomes" id="UP000257109"/>
    </source>
</evidence>
<keyword evidence="3" id="KW-1185">Reference proteome</keyword>
<protein>
    <submittedName>
        <fullName evidence="2">Uncharacterized protein</fullName>
    </submittedName>
</protein>
<dbReference type="Proteomes" id="UP000257109">
    <property type="component" value="Unassembled WGS sequence"/>
</dbReference>